<reference evidence="5 6" key="1">
    <citation type="submission" date="2016-07" db="EMBL/GenBank/DDBJ databases">
        <title>Pervasive Adenine N6-methylation of Active Genes in Fungi.</title>
        <authorList>
            <consortium name="DOE Joint Genome Institute"/>
            <person name="Mondo S.J."/>
            <person name="Dannebaum R.O."/>
            <person name="Kuo R.C."/>
            <person name="Labutti K."/>
            <person name="Haridas S."/>
            <person name="Kuo A."/>
            <person name="Salamov A."/>
            <person name="Ahrendt S.R."/>
            <person name="Lipzen A."/>
            <person name="Sullivan W."/>
            <person name="Andreopoulos W.B."/>
            <person name="Clum A."/>
            <person name="Lindquist E."/>
            <person name="Daum C."/>
            <person name="Ramamoorthy G.K."/>
            <person name="Gryganskyi A."/>
            <person name="Culley D."/>
            <person name="Magnuson J.K."/>
            <person name="James T.Y."/>
            <person name="O'Malley M.A."/>
            <person name="Stajich J.E."/>
            <person name="Spatafora J.W."/>
            <person name="Visel A."/>
            <person name="Grigoriev I.V."/>
        </authorList>
    </citation>
    <scope>NUCLEOTIDE SEQUENCE [LARGE SCALE GENOMIC DNA]</scope>
    <source>
        <strain evidence="5 6">NRRL 3116</strain>
    </source>
</reference>
<feature type="compositionally biased region" description="Basic and acidic residues" evidence="2">
    <location>
        <begin position="218"/>
        <end position="229"/>
    </location>
</feature>
<dbReference type="AlphaFoldDB" id="A0A1Y2H2H4"/>
<dbReference type="OrthoDB" id="4822at2759"/>
<feature type="compositionally biased region" description="Polar residues" evidence="2">
    <location>
        <begin position="350"/>
        <end position="359"/>
    </location>
</feature>
<evidence type="ECO:0000259" key="4">
    <source>
        <dbReference type="PROSITE" id="PS50174"/>
    </source>
</evidence>
<keyword evidence="1" id="KW-0862">Zinc</keyword>
<name>A0A1Y2H2H4_9FUNG</name>
<dbReference type="InterPro" id="IPR036236">
    <property type="entry name" value="Znf_C2H2_sf"/>
</dbReference>
<dbReference type="GO" id="GO:0008270">
    <property type="term" value="F:zinc ion binding"/>
    <property type="evidence" value="ECO:0007669"/>
    <property type="project" value="UniProtKB-KW"/>
</dbReference>
<comment type="caution">
    <text evidence="5">The sequence shown here is derived from an EMBL/GenBank/DDBJ whole genome shotgun (WGS) entry which is preliminary data.</text>
</comment>
<feature type="compositionally biased region" description="Polar residues" evidence="2">
    <location>
        <begin position="258"/>
        <end position="267"/>
    </location>
</feature>
<dbReference type="SUPFAM" id="SSF57667">
    <property type="entry name" value="beta-beta-alpha zinc fingers"/>
    <property type="match status" value="1"/>
</dbReference>
<feature type="compositionally biased region" description="Polar residues" evidence="2">
    <location>
        <begin position="282"/>
        <end position="314"/>
    </location>
</feature>
<dbReference type="PROSITE" id="PS50157">
    <property type="entry name" value="ZINC_FINGER_C2H2_2"/>
    <property type="match status" value="1"/>
</dbReference>
<dbReference type="PANTHER" id="PTHR47251:SF1">
    <property type="entry name" value="FINGER DOMAIN PROTEIN, PUTATIVE (AFU_ORTHOLOGUE AFUA_3G04180)-RELATED"/>
    <property type="match status" value="1"/>
</dbReference>
<feature type="region of interest" description="Disordered" evidence="2">
    <location>
        <begin position="24"/>
        <end position="56"/>
    </location>
</feature>
<dbReference type="RefSeq" id="XP_021886408.1">
    <property type="nucleotide sequence ID" value="XM_022029553.1"/>
</dbReference>
<dbReference type="PANTHER" id="PTHR47251">
    <property type="entry name" value="FINGER DOMAIN PROTEIN, PUTATIVE (AFU_ORTHOLOGUE AFUA_3G04180)-RELATED"/>
    <property type="match status" value="1"/>
</dbReference>
<feature type="compositionally biased region" description="Acidic residues" evidence="2">
    <location>
        <begin position="44"/>
        <end position="56"/>
    </location>
</feature>
<evidence type="ECO:0008006" key="7">
    <source>
        <dbReference type="Google" id="ProtNLM"/>
    </source>
</evidence>
<evidence type="ECO:0000259" key="3">
    <source>
        <dbReference type="PROSITE" id="PS50157"/>
    </source>
</evidence>
<dbReference type="GO" id="GO:0003676">
    <property type="term" value="F:nucleic acid binding"/>
    <property type="evidence" value="ECO:0007669"/>
    <property type="project" value="InterPro"/>
</dbReference>
<dbReference type="Pfam" id="PF01585">
    <property type="entry name" value="G-patch"/>
    <property type="match status" value="1"/>
</dbReference>
<dbReference type="GeneID" id="33571396"/>
<dbReference type="EMBL" id="MCFF01000001">
    <property type="protein sequence ID" value="ORZ28735.1"/>
    <property type="molecule type" value="Genomic_DNA"/>
</dbReference>
<feature type="region of interest" description="Disordered" evidence="2">
    <location>
        <begin position="243"/>
        <end position="398"/>
    </location>
</feature>
<proteinExistence type="predicted"/>
<dbReference type="SMART" id="SM00443">
    <property type="entry name" value="G_patch"/>
    <property type="match status" value="1"/>
</dbReference>
<keyword evidence="1" id="KW-0863">Zinc-finger</keyword>
<keyword evidence="6" id="KW-1185">Reference proteome</keyword>
<feature type="domain" description="C2H2-type" evidence="3">
    <location>
        <begin position="171"/>
        <end position="200"/>
    </location>
</feature>
<dbReference type="PROSITE" id="PS50174">
    <property type="entry name" value="G_PATCH"/>
    <property type="match status" value="1"/>
</dbReference>
<evidence type="ECO:0000256" key="2">
    <source>
        <dbReference type="SAM" id="MobiDB-lite"/>
    </source>
</evidence>
<dbReference type="Proteomes" id="UP000193648">
    <property type="component" value="Unassembled WGS sequence"/>
</dbReference>
<feature type="region of interest" description="Disordered" evidence="2">
    <location>
        <begin position="129"/>
        <end position="155"/>
    </location>
</feature>
<evidence type="ECO:0000313" key="5">
    <source>
        <dbReference type="EMBL" id="ORZ28735.1"/>
    </source>
</evidence>
<keyword evidence="1" id="KW-0479">Metal-binding</keyword>
<feature type="region of interest" description="Disordered" evidence="2">
    <location>
        <begin position="205"/>
        <end position="229"/>
    </location>
</feature>
<organism evidence="5 6">
    <name type="scientific">Lobosporangium transversale</name>
    <dbReference type="NCBI Taxonomy" id="64571"/>
    <lineage>
        <taxon>Eukaryota</taxon>
        <taxon>Fungi</taxon>
        <taxon>Fungi incertae sedis</taxon>
        <taxon>Mucoromycota</taxon>
        <taxon>Mortierellomycotina</taxon>
        <taxon>Mortierellomycetes</taxon>
        <taxon>Mortierellales</taxon>
        <taxon>Mortierellaceae</taxon>
        <taxon>Lobosporangium</taxon>
    </lineage>
</organism>
<evidence type="ECO:0000313" key="6">
    <source>
        <dbReference type="Proteomes" id="UP000193648"/>
    </source>
</evidence>
<evidence type="ECO:0000256" key="1">
    <source>
        <dbReference type="PROSITE-ProRule" id="PRU00042"/>
    </source>
</evidence>
<feature type="compositionally biased region" description="Basic and acidic residues" evidence="2">
    <location>
        <begin position="132"/>
        <end position="155"/>
    </location>
</feature>
<dbReference type="PROSITE" id="PS00028">
    <property type="entry name" value="ZINC_FINGER_C2H2_1"/>
    <property type="match status" value="1"/>
</dbReference>
<gene>
    <name evidence="5" type="ORF">BCR41DRAFT_417869</name>
</gene>
<dbReference type="InParanoid" id="A0A1Y2H2H4"/>
<dbReference type="InterPro" id="IPR000467">
    <property type="entry name" value="G_patch_dom"/>
</dbReference>
<dbReference type="InterPro" id="IPR013087">
    <property type="entry name" value="Znf_C2H2_type"/>
</dbReference>
<sequence>MQQLPQDRQQEQIQRFYRQELQQFAQTKDALRAQHRPQENSSDSNEDSLSDRLDDDDGDIQVEAADMQTHIPASNVGYKLLLKMGWKVGTGLGQNATGRTAPIPIEHKQDVLGIGKQEVDNWYNESSTAKRKALEVERQAEETEEEKNKREKQVQQKVAVKAELEVVKSAFYCALCDKQYERISEYEVHLSSYDHNHKKRFKEMKETSRAGAAGTMNKIKEKEKRREERELAKMQEAAMKRAGAGAGGSIGTGILSTPSVPAQTTIGRTGFQPVRLGGFEPVTSSEPQPEQVSGSTARSENNQGTTNSIPTSGFQPVKVPGLQPDKKSGFQPVKVSGFLPEEENDDPNMPVSSSTTTNAGPEAVSAPSATPAGFQPVKLSGFKPMKIGGFQLKKPGAK</sequence>
<accession>A0A1Y2H2H4</accession>
<dbReference type="STRING" id="64571.A0A1Y2H2H4"/>
<feature type="domain" description="G-patch" evidence="4">
    <location>
        <begin position="73"/>
        <end position="119"/>
    </location>
</feature>
<feature type="compositionally biased region" description="Basic and acidic residues" evidence="2">
    <location>
        <begin position="29"/>
        <end position="38"/>
    </location>
</feature>
<protein>
    <recommendedName>
        <fullName evidence="7">G-patch domain-containing protein</fullName>
    </recommendedName>
</protein>